<keyword evidence="2" id="KW-1185">Reference proteome</keyword>
<organism evidence="1 2">
    <name type="scientific">Eretmocerus hayati</name>
    <dbReference type="NCBI Taxonomy" id="131215"/>
    <lineage>
        <taxon>Eukaryota</taxon>
        <taxon>Metazoa</taxon>
        <taxon>Ecdysozoa</taxon>
        <taxon>Arthropoda</taxon>
        <taxon>Hexapoda</taxon>
        <taxon>Insecta</taxon>
        <taxon>Pterygota</taxon>
        <taxon>Neoptera</taxon>
        <taxon>Endopterygota</taxon>
        <taxon>Hymenoptera</taxon>
        <taxon>Apocrita</taxon>
        <taxon>Proctotrupomorpha</taxon>
        <taxon>Chalcidoidea</taxon>
        <taxon>Aphelinidae</taxon>
        <taxon>Aphelininae</taxon>
        <taxon>Eretmocerus</taxon>
    </lineage>
</organism>
<evidence type="ECO:0000313" key="2">
    <source>
        <dbReference type="Proteomes" id="UP001239111"/>
    </source>
</evidence>
<gene>
    <name evidence="1" type="ORF">QAD02_017624</name>
</gene>
<sequence length="165" mass="18646">MQEDKNKFFLKFYECGNCHPDSEKNRKLQCIPGQKSFFFSLFEEKPPPKSKPDASKECKKEESPPCECPSVCEKEDKKPLPDSCKKACPVVCYIKEQNPHEPECCELKGPDDDDDDGGPCPPRGYVPPQERPPTCGCDLCKKSGFHGRCYDPRAQTGSSHRLERA</sequence>
<dbReference type="Proteomes" id="UP001239111">
    <property type="component" value="Chromosome 1"/>
</dbReference>
<evidence type="ECO:0000313" key="1">
    <source>
        <dbReference type="EMBL" id="KAJ8681832.1"/>
    </source>
</evidence>
<accession>A0ACC2PER7</accession>
<proteinExistence type="predicted"/>
<dbReference type="EMBL" id="CM056741">
    <property type="protein sequence ID" value="KAJ8681832.1"/>
    <property type="molecule type" value="Genomic_DNA"/>
</dbReference>
<comment type="caution">
    <text evidence="1">The sequence shown here is derived from an EMBL/GenBank/DDBJ whole genome shotgun (WGS) entry which is preliminary data.</text>
</comment>
<protein>
    <submittedName>
        <fullName evidence="1">Uncharacterized protein</fullName>
    </submittedName>
</protein>
<reference evidence="1" key="1">
    <citation type="submission" date="2023-04" db="EMBL/GenBank/DDBJ databases">
        <title>A chromosome-level genome assembly of the parasitoid wasp Eretmocerus hayati.</title>
        <authorList>
            <person name="Zhong Y."/>
            <person name="Liu S."/>
            <person name="Liu Y."/>
        </authorList>
    </citation>
    <scope>NUCLEOTIDE SEQUENCE</scope>
    <source>
        <strain evidence="1">ZJU_SS_LIU_2023</strain>
    </source>
</reference>
<name>A0ACC2PER7_9HYME</name>